<dbReference type="InterPro" id="IPR014284">
    <property type="entry name" value="RNA_pol_sigma-70_dom"/>
</dbReference>
<proteinExistence type="inferred from homology"/>
<feature type="domain" description="RNA polymerase sigma factor 70 region 4 type 2" evidence="6">
    <location>
        <begin position="135"/>
        <end position="186"/>
    </location>
</feature>
<evidence type="ECO:0000256" key="3">
    <source>
        <dbReference type="ARBA" id="ARBA00023082"/>
    </source>
</evidence>
<evidence type="ECO:0000256" key="2">
    <source>
        <dbReference type="ARBA" id="ARBA00023015"/>
    </source>
</evidence>
<dbReference type="InterPro" id="IPR036388">
    <property type="entry name" value="WH-like_DNA-bd_sf"/>
</dbReference>
<evidence type="ECO:0000256" key="4">
    <source>
        <dbReference type="ARBA" id="ARBA00023163"/>
    </source>
</evidence>
<evidence type="ECO:0000259" key="5">
    <source>
        <dbReference type="Pfam" id="PF04542"/>
    </source>
</evidence>
<evidence type="ECO:0000259" key="6">
    <source>
        <dbReference type="Pfam" id="PF08281"/>
    </source>
</evidence>
<dbReference type="Pfam" id="PF08281">
    <property type="entry name" value="Sigma70_r4_2"/>
    <property type="match status" value="1"/>
</dbReference>
<dbReference type="Gene3D" id="1.10.1740.10">
    <property type="match status" value="1"/>
</dbReference>
<keyword evidence="2" id="KW-0805">Transcription regulation</keyword>
<dbReference type="Proteomes" id="UP001479606">
    <property type="component" value="Unassembled WGS sequence"/>
</dbReference>
<dbReference type="EMBL" id="JBCEVZ010000026">
    <property type="protein sequence ID" value="MEL5994952.1"/>
    <property type="molecule type" value="Genomic_DNA"/>
</dbReference>
<dbReference type="InterPro" id="IPR013325">
    <property type="entry name" value="RNA_pol_sigma_r2"/>
</dbReference>
<organism evidence="7 8">
    <name type="scientific">Hymenobacter segetis</name>
    <dbReference type="NCBI Taxonomy" id="2025509"/>
    <lineage>
        <taxon>Bacteria</taxon>
        <taxon>Pseudomonadati</taxon>
        <taxon>Bacteroidota</taxon>
        <taxon>Cytophagia</taxon>
        <taxon>Cytophagales</taxon>
        <taxon>Hymenobacteraceae</taxon>
        <taxon>Hymenobacter</taxon>
    </lineage>
</organism>
<dbReference type="InterPro" id="IPR007627">
    <property type="entry name" value="RNA_pol_sigma70_r2"/>
</dbReference>
<dbReference type="Gene3D" id="1.10.10.10">
    <property type="entry name" value="Winged helix-like DNA-binding domain superfamily/Winged helix DNA-binding domain"/>
    <property type="match status" value="1"/>
</dbReference>
<keyword evidence="4" id="KW-0804">Transcription</keyword>
<comment type="similarity">
    <text evidence="1">Belongs to the sigma-70 factor family. ECF subfamily.</text>
</comment>
<gene>
    <name evidence="7" type="ORF">AAFH49_12095</name>
</gene>
<keyword evidence="3" id="KW-0731">Sigma factor</keyword>
<dbReference type="PANTHER" id="PTHR43133">
    <property type="entry name" value="RNA POLYMERASE ECF-TYPE SIGMA FACTO"/>
    <property type="match status" value="1"/>
</dbReference>
<feature type="domain" description="RNA polymerase sigma-70 region 2" evidence="5">
    <location>
        <begin position="39"/>
        <end position="100"/>
    </location>
</feature>
<evidence type="ECO:0000256" key="1">
    <source>
        <dbReference type="ARBA" id="ARBA00010641"/>
    </source>
</evidence>
<accession>A0ABU9LW48</accession>
<evidence type="ECO:0000313" key="7">
    <source>
        <dbReference type="EMBL" id="MEL5994952.1"/>
    </source>
</evidence>
<dbReference type="SUPFAM" id="SSF88946">
    <property type="entry name" value="Sigma2 domain of RNA polymerase sigma factors"/>
    <property type="match status" value="1"/>
</dbReference>
<dbReference type="InterPro" id="IPR013249">
    <property type="entry name" value="RNA_pol_sigma70_r4_t2"/>
</dbReference>
<evidence type="ECO:0000313" key="8">
    <source>
        <dbReference type="Proteomes" id="UP001479606"/>
    </source>
</evidence>
<protein>
    <submittedName>
        <fullName evidence="7">RNA polymerase sigma-70 factor</fullName>
    </submittedName>
</protein>
<dbReference type="InterPro" id="IPR014327">
    <property type="entry name" value="RNA_pol_sigma70_bacteroid"/>
</dbReference>
<comment type="caution">
    <text evidence="7">The sequence shown here is derived from an EMBL/GenBank/DDBJ whole genome shotgun (WGS) entry which is preliminary data.</text>
</comment>
<dbReference type="Pfam" id="PF04542">
    <property type="entry name" value="Sigma70_r2"/>
    <property type="match status" value="1"/>
</dbReference>
<dbReference type="NCBIfam" id="TIGR02985">
    <property type="entry name" value="Sig70_bacteroi1"/>
    <property type="match status" value="1"/>
</dbReference>
<dbReference type="InterPro" id="IPR013324">
    <property type="entry name" value="RNA_pol_sigma_r3/r4-like"/>
</dbReference>
<reference evidence="7 8" key="1">
    <citation type="journal article" date="2018" name="Arch. Microbiol.">
        <title>Hymenobacter segetis sp. nov., isolated from soil.</title>
        <authorList>
            <person name="Ten L.N."/>
            <person name="Lim S.J."/>
            <person name="Kim B.O."/>
            <person name="Kang I.K."/>
            <person name="Jung H.Y."/>
        </authorList>
    </citation>
    <scope>NUCLEOTIDE SEQUENCE [LARGE SCALE GENOMIC DNA]</scope>
    <source>
        <strain evidence="7 8">S7-3-11</strain>
    </source>
</reference>
<sequence length="203" mass="22881">MQSTANQLSLKPKPCASWDDAELVLALRGGSEPAFAEIYRRYGFGLIEQAYRKVGSREAAEEIVQDLFAALWHKREGVDIQKLPEYLGTAVKYRVINLIKTKLIHAGYLAYCHTQSPRADHHTEQELAATDLAGALRRGLTRLPAHTREIFQLSRLEHQTVPEIAGRLKLSTKAVEYHITRALKQLRVSLKDFLVVLALLILS</sequence>
<name>A0ABU9LW48_9BACT</name>
<dbReference type="InterPro" id="IPR039425">
    <property type="entry name" value="RNA_pol_sigma-70-like"/>
</dbReference>
<dbReference type="RefSeq" id="WP_342298409.1">
    <property type="nucleotide sequence ID" value="NZ_JBCEVZ010000026.1"/>
</dbReference>
<dbReference type="PANTHER" id="PTHR43133:SF46">
    <property type="entry name" value="RNA POLYMERASE SIGMA-70 FACTOR ECF SUBFAMILY"/>
    <property type="match status" value="1"/>
</dbReference>
<dbReference type="NCBIfam" id="TIGR02937">
    <property type="entry name" value="sigma70-ECF"/>
    <property type="match status" value="1"/>
</dbReference>
<keyword evidence="8" id="KW-1185">Reference proteome</keyword>
<dbReference type="SUPFAM" id="SSF88659">
    <property type="entry name" value="Sigma3 and sigma4 domains of RNA polymerase sigma factors"/>
    <property type="match status" value="1"/>
</dbReference>